<dbReference type="BioCyc" id="ECAT999415-HMP:GTTI-174-MONOMER"/>
<dbReference type="EMBL" id="AGEJ01000003">
    <property type="protein sequence ID" value="EMD17545.1"/>
    <property type="molecule type" value="Genomic_DNA"/>
</dbReference>
<evidence type="ECO:0000313" key="1">
    <source>
        <dbReference type="EMBL" id="EMD17545.1"/>
    </source>
</evidence>
<dbReference type="PATRIC" id="fig|999415.3.peg.166"/>
<dbReference type="OrthoDB" id="1649489at2"/>
<reference evidence="1 2" key="1">
    <citation type="submission" date="2013-02" db="EMBL/GenBank/DDBJ databases">
        <title>The Genome Sequence of Lactobacillus catenaformis F0143.</title>
        <authorList>
            <consortium name="The Broad Institute Genome Sequencing Platform"/>
            <person name="Earl A."/>
            <person name="Ward D."/>
            <person name="Feldgarden M."/>
            <person name="Gevers D."/>
            <person name="Izard J."/>
            <person name="Blanton J.M."/>
            <person name="Mathney J."/>
            <person name="Dewhirst F.E."/>
            <person name="Young S.K."/>
            <person name="Zeng Q."/>
            <person name="Gargeya S."/>
            <person name="Fitzgerald M."/>
            <person name="Haas B."/>
            <person name="Abouelleil A."/>
            <person name="Alvarado L."/>
            <person name="Arachchi H.M."/>
            <person name="Berlin A."/>
            <person name="Chapman S.B."/>
            <person name="Gearin G."/>
            <person name="Goldberg J."/>
            <person name="Griggs A."/>
            <person name="Gujja S."/>
            <person name="Hansen M."/>
            <person name="Heiman D."/>
            <person name="Howarth C."/>
            <person name="Larimer J."/>
            <person name="Lui A."/>
            <person name="MacDonald P.J.P."/>
            <person name="McCowen C."/>
            <person name="Montmayeur A."/>
            <person name="Murphy C."/>
            <person name="Neiman D."/>
            <person name="Pearson M."/>
            <person name="Priest M."/>
            <person name="Roberts A."/>
            <person name="Saif S."/>
            <person name="Shea T."/>
            <person name="Sisk P."/>
            <person name="Stolte C."/>
            <person name="Sykes S."/>
            <person name="Wortman J."/>
            <person name="Nusbaum C."/>
            <person name="Birren B."/>
        </authorList>
    </citation>
    <scope>NUCLEOTIDE SEQUENCE [LARGE SCALE GENOMIC DNA]</scope>
    <source>
        <strain evidence="1 2">OT 569</strain>
    </source>
</reference>
<keyword evidence="2" id="KW-1185">Reference proteome</keyword>
<protein>
    <submittedName>
        <fullName evidence="1">Uncharacterized protein</fullName>
    </submittedName>
</protein>
<evidence type="ECO:0000313" key="2">
    <source>
        <dbReference type="Proteomes" id="UP000011758"/>
    </source>
</evidence>
<dbReference type="RefSeq" id="WP_004801176.1">
    <property type="nucleotide sequence ID" value="NZ_AUGJ01000001.1"/>
</dbReference>
<organism evidence="1 2">
    <name type="scientific">Eggerthia catenaformis OT 569 = DSM 20559</name>
    <dbReference type="NCBI Taxonomy" id="999415"/>
    <lineage>
        <taxon>Bacteria</taxon>
        <taxon>Bacillati</taxon>
        <taxon>Bacillota</taxon>
        <taxon>Erysipelotrichia</taxon>
        <taxon>Erysipelotrichales</taxon>
        <taxon>Coprobacillaceae</taxon>
        <taxon>Eggerthia</taxon>
    </lineage>
</organism>
<dbReference type="AlphaFoldDB" id="M2Q3U8"/>
<dbReference type="eggNOG" id="ENOG502Z8KQ">
    <property type="taxonomic scope" value="Bacteria"/>
</dbReference>
<dbReference type="Proteomes" id="UP000011758">
    <property type="component" value="Unassembled WGS sequence"/>
</dbReference>
<gene>
    <name evidence="1" type="ORF">HMPREF9943_00165</name>
</gene>
<accession>M2Q3U8</accession>
<proteinExistence type="predicted"/>
<comment type="caution">
    <text evidence="1">The sequence shown here is derived from an EMBL/GenBank/DDBJ whole genome shotgun (WGS) entry which is preliminary data.</text>
</comment>
<sequence>MYLLSFYQGYEIINVGLFISIEKGRSFVKQIPGYNKIKEGNSFYEYLDPDFLPEYMELTYLGNIYPITKYMFLKTSKVDIIWQELTDFSKIGEGIIKGSTRVDAYSINNKDVHEYIEKREKQYCKVKTFLASKNIEADRSFFGSEDGEAIIYRKNKTDSWHFLTHMDPLFVEEENIQAIIKNMLML</sequence>
<name>M2Q3U8_9FIRM</name>